<dbReference type="GO" id="GO:0008811">
    <property type="term" value="F:chloramphenicol O-acetyltransferase activity"/>
    <property type="evidence" value="ECO:0007669"/>
    <property type="project" value="InterPro"/>
</dbReference>
<feature type="active site" description="Proton acceptor" evidence="1">
    <location>
        <position position="197"/>
    </location>
</feature>
<dbReference type="InterPro" id="IPR001707">
    <property type="entry name" value="Cmp_AcTrfase"/>
</dbReference>
<protein>
    <submittedName>
        <fullName evidence="2">Chloramphenicol acetyltransferase</fullName>
    </submittedName>
</protein>
<dbReference type="SMART" id="SM01059">
    <property type="entry name" value="CAT"/>
    <property type="match status" value="1"/>
</dbReference>
<proteinExistence type="predicted"/>
<dbReference type="SUPFAM" id="SSF52777">
    <property type="entry name" value="CoA-dependent acyltransferases"/>
    <property type="match status" value="1"/>
</dbReference>
<dbReference type="PANTHER" id="PTHR38474">
    <property type="entry name" value="SLR0299 PROTEIN"/>
    <property type="match status" value="1"/>
</dbReference>
<dbReference type="Pfam" id="PF00302">
    <property type="entry name" value="CAT"/>
    <property type="match status" value="1"/>
</dbReference>
<name>A0AAU8A8N7_9FIRM</name>
<dbReference type="Gene3D" id="3.30.559.10">
    <property type="entry name" value="Chloramphenicol acetyltransferase-like domain"/>
    <property type="match status" value="1"/>
</dbReference>
<organism evidence="2">
    <name type="scientific">Christensenella massiliensis</name>
    <dbReference type="NCBI Taxonomy" id="1805714"/>
    <lineage>
        <taxon>Bacteria</taxon>
        <taxon>Bacillati</taxon>
        <taxon>Bacillota</taxon>
        <taxon>Clostridia</taxon>
        <taxon>Christensenellales</taxon>
        <taxon>Christensenellaceae</taxon>
        <taxon>Christensenella</taxon>
    </lineage>
</organism>
<dbReference type="PANTHER" id="PTHR38474:SF2">
    <property type="entry name" value="CHLORAMPHENICOL ACETYLTRANSFERASE"/>
    <property type="match status" value="1"/>
</dbReference>
<dbReference type="EMBL" id="CP117826">
    <property type="protein sequence ID" value="XCC61950.1"/>
    <property type="molecule type" value="Genomic_DNA"/>
</dbReference>
<dbReference type="InterPro" id="IPR023213">
    <property type="entry name" value="CAT-like_dom_sf"/>
</dbReference>
<dbReference type="AlphaFoldDB" id="A0AAU8A8N7"/>
<accession>A0AAU8A8N7</accession>
<evidence type="ECO:0000313" key="2">
    <source>
        <dbReference type="EMBL" id="XCC61950.1"/>
    </source>
</evidence>
<gene>
    <name evidence="2" type="ORF">PUP29_10525</name>
</gene>
<dbReference type="RefSeq" id="WP_079545926.1">
    <property type="nucleotide sequence ID" value="NZ_CP117826.1"/>
</dbReference>
<dbReference type="PIRSF" id="PIRSF000440">
    <property type="entry name" value="CAT"/>
    <property type="match status" value="1"/>
</dbReference>
<evidence type="ECO:0000256" key="1">
    <source>
        <dbReference type="PIRSR" id="PIRSR000440-1"/>
    </source>
</evidence>
<sequence>MAQNILGSFHPIDKSTWSRAAYFDHYQNDTVCTYSITANLQITRLLDLLKQRGKKLFPALIYMTAKVFNAHREFKMHMLSDGTVGYFDAIHPYFTYFHKDDETFSDIWLAYCEDFSAFHDAYLHAVCEYGNKKGLYSKENKPVNSFLVSCLPWLSFTSVDLQMTYPKKINLLPLTVFGKYFAQAGEILIPLSVHVHHSVCDGFHTSRFFCEMQRLADELSF</sequence>
<reference evidence="2" key="1">
    <citation type="submission" date="2023-02" db="EMBL/GenBank/DDBJ databases">
        <title>Gut commensal Christensenella minuta modulates host metabolism via a new class of secondary bile acids.</title>
        <authorList>
            <person name="Liu C."/>
        </authorList>
    </citation>
    <scope>NUCLEOTIDE SEQUENCE</scope>
    <source>
        <strain evidence="2">CA70</strain>
    </source>
</reference>